<protein>
    <recommendedName>
        <fullName evidence="4">ABC transporter substrate-binding protein</fullName>
    </recommendedName>
</protein>
<keyword evidence="3" id="KW-1185">Reference proteome</keyword>
<proteinExistence type="predicted"/>
<reference evidence="2" key="1">
    <citation type="journal article" date="2014" name="Int. J. Syst. Evol. Microbiol.">
        <title>Complete genome sequence of Corynebacterium casei LMG S-19264T (=DSM 44701T), isolated from a smear-ripened cheese.</title>
        <authorList>
            <consortium name="US DOE Joint Genome Institute (JGI-PGF)"/>
            <person name="Walter F."/>
            <person name="Albersmeier A."/>
            <person name="Kalinowski J."/>
            <person name="Ruckert C."/>
        </authorList>
    </citation>
    <scope>NUCLEOTIDE SEQUENCE</scope>
    <source>
        <strain evidence="2">CGMCC 1.15343</strain>
    </source>
</reference>
<organism evidence="2 3">
    <name type="scientific">Pedobacter quisquiliarum</name>
    <dbReference type="NCBI Taxonomy" id="1834438"/>
    <lineage>
        <taxon>Bacteria</taxon>
        <taxon>Pseudomonadati</taxon>
        <taxon>Bacteroidota</taxon>
        <taxon>Sphingobacteriia</taxon>
        <taxon>Sphingobacteriales</taxon>
        <taxon>Sphingobacteriaceae</taxon>
        <taxon>Pedobacter</taxon>
    </lineage>
</organism>
<evidence type="ECO:0000256" key="1">
    <source>
        <dbReference type="SAM" id="SignalP"/>
    </source>
</evidence>
<dbReference type="RefSeq" id="WP_188627006.1">
    <property type="nucleotide sequence ID" value="NZ_BMIL01000007.1"/>
</dbReference>
<name>A0A916UDB2_9SPHI</name>
<dbReference type="EMBL" id="BMIL01000007">
    <property type="protein sequence ID" value="GGC68588.1"/>
    <property type="molecule type" value="Genomic_DNA"/>
</dbReference>
<evidence type="ECO:0000313" key="3">
    <source>
        <dbReference type="Proteomes" id="UP000651668"/>
    </source>
</evidence>
<evidence type="ECO:0000313" key="2">
    <source>
        <dbReference type="EMBL" id="GGC68588.1"/>
    </source>
</evidence>
<accession>A0A916UDB2</accession>
<dbReference type="AlphaFoldDB" id="A0A916UDB2"/>
<feature type="signal peptide" evidence="1">
    <location>
        <begin position="1"/>
        <end position="24"/>
    </location>
</feature>
<gene>
    <name evidence="2" type="ORF">GCM10011387_22510</name>
</gene>
<sequence length="60" mass="6933">MFRYKTLAFFLVILLFGSTKLLHAQDASANLKRFYFFKTWAFLKYNHPAIASGQVDAVSK</sequence>
<keyword evidence="1" id="KW-0732">Signal</keyword>
<reference evidence="2" key="2">
    <citation type="submission" date="2020-09" db="EMBL/GenBank/DDBJ databases">
        <authorList>
            <person name="Sun Q."/>
            <person name="Zhou Y."/>
        </authorList>
    </citation>
    <scope>NUCLEOTIDE SEQUENCE</scope>
    <source>
        <strain evidence="2">CGMCC 1.15343</strain>
    </source>
</reference>
<evidence type="ECO:0008006" key="4">
    <source>
        <dbReference type="Google" id="ProtNLM"/>
    </source>
</evidence>
<comment type="caution">
    <text evidence="2">The sequence shown here is derived from an EMBL/GenBank/DDBJ whole genome shotgun (WGS) entry which is preliminary data.</text>
</comment>
<feature type="chain" id="PRO_5037553366" description="ABC transporter substrate-binding protein" evidence="1">
    <location>
        <begin position="25"/>
        <end position="60"/>
    </location>
</feature>
<dbReference type="Proteomes" id="UP000651668">
    <property type="component" value="Unassembled WGS sequence"/>
</dbReference>